<dbReference type="Gene3D" id="6.10.250.1950">
    <property type="match status" value="1"/>
</dbReference>
<evidence type="ECO:0000256" key="1">
    <source>
        <dbReference type="ARBA" id="ARBA00007050"/>
    </source>
</evidence>
<reference evidence="14 15" key="1">
    <citation type="submission" date="2015-04" db="EMBL/GenBank/DDBJ databases">
        <title>Complete genome sequence of Schizopora paradoxa KUC8140, a cosmopolitan wood degrader in East Asia.</title>
        <authorList>
            <consortium name="DOE Joint Genome Institute"/>
            <person name="Min B."/>
            <person name="Park H."/>
            <person name="Jang Y."/>
            <person name="Kim J.-J."/>
            <person name="Kim K.H."/>
            <person name="Pangilinan J."/>
            <person name="Lipzen A."/>
            <person name="Riley R."/>
            <person name="Grigoriev I.V."/>
            <person name="Spatafora J.W."/>
            <person name="Choi I.-G."/>
        </authorList>
    </citation>
    <scope>NUCLEOTIDE SEQUENCE [LARGE SCALE GENOMIC DNA]</scope>
    <source>
        <strain evidence="14 15">KUC8140</strain>
    </source>
</reference>
<keyword evidence="2 10" id="KW-0158">Chromosome</keyword>
<feature type="domain" description="Kinetochore protein Ndc80 CH" evidence="13">
    <location>
        <begin position="92"/>
        <end position="227"/>
    </location>
</feature>
<evidence type="ECO:0000256" key="5">
    <source>
        <dbReference type="ARBA" id="ARBA00022838"/>
    </source>
</evidence>
<dbReference type="EMBL" id="KQ086111">
    <property type="protein sequence ID" value="KLO07990.1"/>
    <property type="molecule type" value="Genomic_DNA"/>
</dbReference>
<dbReference type="GO" id="GO:0031262">
    <property type="term" value="C:Ndc80 complex"/>
    <property type="evidence" value="ECO:0007669"/>
    <property type="project" value="UniProtKB-UniRule"/>
</dbReference>
<evidence type="ECO:0000256" key="10">
    <source>
        <dbReference type="RuleBase" id="RU368072"/>
    </source>
</evidence>
<keyword evidence="5 10" id="KW-0995">Kinetochore</keyword>
<evidence type="ECO:0000313" key="14">
    <source>
        <dbReference type="EMBL" id="KLO07990.1"/>
    </source>
</evidence>
<evidence type="ECO:0000256" key="7">
    <source>
        <dbReference type="ARBA" id="ARBA00023242"/>
    </source>
</evidence>
<evidence type="ECO:0000259" key="13">
    <source>
        <dbReference type="Pfam" id="PF03801"/>
    </source>
</evidence>
<keyword evidence="7 10" id="KW-0539">Nucleus</keyword>
<feature type="region of interest" description="Disordered" evidence="12">
    <location>
        <begin position="1"/>
        <end position="116"/>
    </location>
</feature>
<dbReference type="Pfam" id="PF03801">
    <property type="entry name" value="Ndc80_HEC"/>
    <property type="match status" value="1"/>
</dbReference>
<sequence length="650" mass="73849">MDPPRRGTLRPSIDPYSNARSGLPAPMSTVKKLTPSGFRQSLAGPQQPPLGGPRQSLYPSQSLNVPQSASKMNPAFGRTPMRNSVHKGSQWGAGRQSMLPPTPGPRHALKDPRNIRDKTTQAAMRTTILAWLESTEFDGNMNHKTLGTCTAKDFRSIFMHLIYLLDASYVFGEKGRKFEDEVILLLKAHAYPFADSVDRKWLTAPSSPFSWPSLLAMLHWMTELSKAKYSYMKSGDPTLQDIEEVPDNFDDPNHHTAIAFYYCSDAYGAFLDGVDDFKEQDQFVEDRYAKKNESILADLEAMKTELQNLTTEFNGLTEKPAPIVELEADHTSRTKDKQKFDDYFLYYENRMRKVVDAIAREEADIATETSNLQLLRQEQKRLADVVEKQNLSPEEVAQMNSEQEILARTIEDLRRKSTELGNQMRSVEIALAKRQENVDQAIDEYTDYLEKLGLLPTVPPPLPHADIRLAVDFATSNPRDLVRRVATGEGADLKNDVKSVIGTIADYKRREHENLEDDLVNLEQELDEITQEVDKFEDEIVDFERQTNRLQEESEAIREATHKEMSLSNGEVVRLEKELAHARNVALANGRGVKSRLQALQIAYQEQIERVDRLKDETVRMVLKSSSDIAVFKEEVSSHLNHLRQVAQEN</sequence>
<evidence type="ECO:0000256" key="4">
    <source>
        <dbReference type="ARBA" id="ARBA00022776"/>
    </source>
</evidence>
<dbReference type="GO" id="GO:0051315">
    <property type="term" value="P:attachment of mitotic spindle microtubules to kinetochore"/>
    <property type="evidence" value="ECO:0007669"/>
    <property type="project" value="UniProtKB-UniRule"/>
</dbReference>
<dbReference type="FunCoup" id="A0A0H2R849">
    <property type="interactions" value="205"/>
</dbReference>
<comment type="subcellular location">
    <subcellularLocation>
        <location evidence="10">Chromosome</location>
        <location evidence="10">Centromere</location>
        <location evidence="10">Kinetochore</location>
    </subcellularLocation>
    <subcellularLocation>
        <location evidence="10">Nucleus</location>
    </subcellularLocation>
</comment>
<evidence type="ECO:0000256" key="3">
    <source>
        <dbReference type="ARBA" id="ARBA00022618"/>
    </source>
</evidence>
<dbReference type="InterPro" id="IPR038273">
    <property type="entry name" value="Ndc80_sf"/>
</dbReference>
<evidence type="ECO:0000256" key="12">
    <source>
        <dbReference type="SAM" id="MobiDB-lite"/>
    </source>
</evidence>
<dbReference type="InterPro" id="IPR005550">
    <property type="entry name" value="Kinetochore_Ndc80"/>
</dbReference>
<accession>A0A0H2R849</accession>
<feature type="coiled-coil region" evidence="11">
    <location>
        <begin position="358"/>
        <end position="430"/>
    </location>
</feature>
<dbReference type="AlphaFoldDB" id="A0A0H2R849"/>
<organism evidence="14 15">
    <name type="scientific">Schizopora paradoxa</name>
    <dbReference type="NCBI Taxonomy" id="27342"/>
    <lineage>
        <taxon>Eukaryota</taxon>
        <taxon>Fungi</taxon>
        <taxon>Dikarya</taxon>
        <taxon>Basidiomycota</taxon>
        <taxon>Agaricomycotina</taxon>
        <taxon>Agaricomycetes</taxon>
        <taxon>Hymenochaetales</taxon>
        <taxon>Schizoporaceae</taxon>
        <taxon>Schizopora</taxon>
    </lineage>
</organism>
<keyword evidence="9 10" id="KW-0137">Centromere</keyword>
<evidence type="ECO:0000256" key="11">
    <source>
        <dbReference type="SAM" id="Coils"/>
    </source>
</evidence>
<comment type="subunit">
    <text evidence="10">Component of the NDC80 complex.</text>
</comment>
<evidence type="ECO:0000256" key="8">
    <source>
        <dbReference type="ARBA" id="ARBA00023306"/>
    </source>
</evidence>
<evidence type="ECO:0000256" key="6">
    <source>
        <dbReference type="ARBA" id="ARBA00023054"/>
    </source>
</evidence>
<dbReference type="GO" id="GO:0005634">
    <property type="term" value="C:nucleus"/>
    <property type="evidence" value="ECO:0007669"/>
    <property type="project" value="UniProtKB-SubCell"/>
</dbReference>
<comment type="similarity">
    <text evidence="1 10">Belongs to the NDC80/HEC1 family.</text>
</comment>
<dbReference type="PANTHER" id="PTHR10643">
    <property type="entry name" value="KINETOCHORE PROTEIN NDC80"/>
    <property type="match status" value="1"/>
</dbReference>
<dbReference type="GO" id="GO:0051301">
    <property type="term" value="P:cell division"/>
    <property type="evidence" value="ECO:0007669"/>
    <property type="project" value="UniProtKB-UniRule"/>
</dbReference>
<dbReference type="PANTHER" id="PTHR10643:SF2">
    <property type="entry name" value="KINETOCHORE PROTEIN NDC80 HOMOLOG"/>
    <property type="match status" value="1"/>
</dbReference>
<feature type="compositionally biased region" description="Polar residues" evidence="12">
    <location>
        <begin position="58"/>
        <end position="71"/>
    </location>
</feature>
<evidence type="ECO:0000313" key="15">
    <source>
        <dbReference type="Proteomes" id="UP000053477"/>
    </source>
</evidence>
<keyword evidence="8 10" id="KW-0131">Cell cycle</keyword>
<dbReference type="Proteomes" id="UP000053477">
    <property type="component" value="Unassembled WGS sequence"/>
</dbReference>
<keyword evidence="4 10" id="KW-0498">Mitosis</keyword>
<proteinExistence type="inferred from homology"/>
<evidence type="ECO:0000256" key="2">
    <source>
        <dbReference type="ARBA" id="ARBA00022454"/>
    </source>
</evidence>
<protein>
    <recommendedName>
        <fullName evidence="10">Kinetochore protein NDC80</fullName>
    </recommendedName>
</protein>
<feature type="coiled-coil region" evidence="11">
    <location>
        <begin position="289"/>
        <end position="319"/>
    </location>
</feature>
<keyword evidence="15" id="KW-1185">Reference proteome</keyword>
<comment type="function">
    <text evidence="10">Acts as a component of the essential kinetochore-associated NDC80 complex, which is required for chromosome segregation and spindle checkpoint activity.</text>
</comment>
<name>A0A0H2R849_9AGAM</name>
<dbReference type="OrthoDB" id="7459479at2759"/>
<dbReference type="InParanoid" id="A0A0H2R849"/>
<gene>
    <name evidence="14" type="ORF">SCHPADRAFT_881012</name>
</gene>
<dbReference type="InterPro" id="IPR055260">
    <property type="entry name" value="Ndc80_CH"/>
</dbReference>
<keyword evidence="6 11" id="KW-0175">Coiled coil</keyword>
<feature type="coiled-coil region" evidence="11">
    <location>
        <begin position="505"/>
        <end position="563"/>
    </location>
</feature>
<keyword evidence="3 10" id="KW-0132">Cell division</keyword>
<dbReference type="STRING" id="27342.A0A0H2R849"/>
<evidence type="ECO:0000256" key="9">
    <source>
        <dbReference type="ARBA" id="ARBA00023328"/>
    </source>
</evidence>
<dbReference type="Gene3D" id="1.10.418.30">
    <property type="entry name" value="Ncd80 complex, Ncd80 subunit"/>
    <property type="match status" value="1"/>
</dbReference>